<evidence type="ECO:0000313" key="2">
    <source>
        <dbReference type="EMBL" id="PCJ39202.1"/>
    </source>
</evidence>
<protein>
    <submittedName>
        <fullName evidence="2">Uncharacterized protein</fullName>
    </submittedName>
</protein>
<dbReference type="Proteomes" id="UP000228987">
    <property type="component" value="Unassembled WGS sequence"/>
</dbReference>
<keyword evidence="1" id="KW-1133">Transmembrane helix</keyword>
<keyword evidence="1" id="KW-0812">Transmembrane</keyword>
<reference evidence="3" key="1">
    <citation type="submission" date="2017-08" db="EMBL/GenBank/DDBJ databases">
        <title>A dynamic microbial community with high functional redundancy inhabits the cold, oxic subseafloor aquifer.</title>
        <authorList>
            <person name="Tully B.J."/>
            <person name="Wheat C.G."/>
            <person name="Glazer B.T."/>
            <person name="Huber J.A."/>
        </authorList>
    </citation>
    <scope>NUCLEOTIDE SEQUENCE [LARGE SCALE GENOMIC DNA]</scope>
</reference>
<evidence type="ECO:0000313" key="3">
    <source>
        <dbReference type="Proteomes" id="UP000228987"/>
    </source>
</evidence>
<feature type="transmembrane region" description="Helical" evidence="1">
    <location>
        <begin position="31"/>
        <end position="51"/>
    </location>
</feature>
<proteinExistence type="predicted"/>
<accession>A0A2A5C5W5</accession>
<dbReference type="EMBL" id="NVWI01000017">
    <property type="protein sequence ID" value="PCJ39202.1"/>
    <property type="molecule type" value="Genomic_DNA"/>
</dbReference>
<dbReference type="AlphaFoldDB" id="A0A2A5C5W5"/>
<name>A0A2A5C5W5_9GAMM</name>
<sequence length="254" mass="25388">MSKILKGIGGAVKNIFKGVKKVFKKVVGSKLGKIALAALVVYTGGVGFGLWGQQGVFSGMHGAFLPGGAAAGAGPGVAEGVIGAQTPAQVQTALQAAGAPGLAGGIAAETAAAGGGLGAAISRQAPAQIQTALQAGGIAPAPPTGGGVFSRLVKGYQDLAPMTQYAVTSAGLGGLGGAFTPDQPTDIDILREQARLRRERYAPLADLYARAPGGILQDIEGFQGLEDFNLGAPPENNLLTNVSGARPWHIRSGR</sequence>
<keyword evidence="1" id="KW-0472">Membrane</keyword>
<comment type="caution">
    <text evidence="2">The sequence shown here is derived from an EMBL/GenBank/DDBJ whole genome shotgun (WGS) entry which is preliminary data.</text>
</comment>
<gene>
    <name evidence="2" type="ORF">COA71_14430</name>
</gene>
<organism evidence="2 3">
    <name type="scientific">SAR86 cluster bacterium</name>
    <dbReference type="NCBI Taxonomy" id="2030880"/>
    <lineage>
        <taxon>Bacteria</taxon>
        <taxon>Pseudomonadati</taxon>
        <taxon>Pseudomonadota</taxon>
        <taxon>Gammaproteobacteria</taxon>
        <taxon>SAR86 cluster</taxon>
    </lineage>
</organism>
<evidence type="ECO:0000256" key="1">
    <source>
        <dbReference type="SAM" id="Phobius"/>
    </source>
</evidence>